<dbReference type="PANTHER" id="PTHR43791">
    <property type="entry name" value="PERMEASE-RELATED"/>
    <property type="match status" value="1"/>
</dbReference>
<keyword evidence="3 7" id="KW-0812">Transmembrane</keyword>
<organism evidence="9 10">
    <name type="scientific">Hortaea werneckii</name>
    <name type="common">Black yeast</name>
    <name type="synonym">Cladosporium werneckii</name>
    <dbReference type="NCBI Taxonomy" id="91943"/>
    <lineage>
        <taxon>Eukaryota</taxon>
        <taxon>Fungi</taxon>
        <taxon>Dikarya</taxon>
        <taxon>Ascomycota</taxon>
        <taxon>Pezizomycotina</taxon>
        <taxon>Dothideomycetes</taxon>
        <taxon>Dothideomycetidae</taxon>
        <taxon>Mycosphaerellales</taxon>
        <taxon>Teratosphaeriaceae</taxon>
        <taxon>Hortaea</taxon>
    </lineage>
</organism>
<protein>
    <recommendedName>
        <fullName evidence="8">Major facilitator superfamily (MFS) profile domain-containing protein</fullName>
    </recommendedName>
</protein>
<dbReference type="VEuPathDB" id="FungiDB:BTJ68_12158"/>
<evidence type="ECO:0000259" key="8">
    <source>
        <dbReference type="PROSITE" id="PS50850"/>
    </source>
</evidence>
<comment type="subcellular location">
    <subcellularLocation>
        <location evidence="1">Membrane</location>
        <topology evidence="1">Multi-pass membrane protein</topology>
    </subcellularLocation>
</comment>
<feature type="transmembrane region" description="Helical" evidence="7">
    <location>
        <begin position="481"/>
        <end position="503"/>
    </location>
</feature>
<dbReference type="InterPro" id="IPR036259">
    <property type="entry name" value="MFS_trans_sf"/>
</dbReference>
<dbReference type="Pfam" id="PF07690">
    <property type="entry name" value="MFS_1"/>
    <property type="match status" value="1"/>
</dbReference>
<dbReference type="Proteomes" id="UP000269539">
    <property type="component" value="Unassembled WGS sequence"/>
</dbReference>
<evidence type="ECO:0000313" key="9">
    <source>
        <dbReference type="EMBL" id="RMY85628.1"/>
    </source>
</evidence>
<dbReference type="PROSITE" id="PS50850">
    <property type="entry name" value="MFS"/>
    <property type="match status" value="1"/>
</dbReference>
<dbReference type="AlphaFoldDB" id="A0A3M7F9U7"/>
<feature type="transmembrane region" description="Helical" evidence="7">
    <location>
        <begin position="193"/>
        <end position="213"/>
    </location>
</feature>
<sequence length="618" mass="68529">MSFSLSHFIEDTDRRGRSAAGADGDQTVEACAIPARPANLAATTTSFSSRCLLTVDAAIKPNDVDAAYQVFGDVQEGHVGDLVDDRKLLWKIDLWLMPLICITYALQSIDKTTLGYAAVFGVKEDAHLAGTEYSWLGSLFYLGYLFWEYPTNLLLQKLPVSKFMSATVILWGIVLMCHAAANDFSALAACRAFLGVFEASINPGTMIVFSMFYKRSEQPLRFGIWVGSAGIGYIIAGIASFGIGHIGGALSSWRYIFLIWGAITTSWGVLILFLLPDSPLKAQFLTQDERRGVIDRIKENETGVENKHWKKEQFVEALLDIKTWLLFTFAVASNCPNGGLTNFQSLIFKGMGFTTLQTTLIQMPSGGVQAVVCAIACYFATRYPNARLAVMLICLAPFLAGTIGMWLVPQSVPYGRLVCLWMSFAYTATWTLSMSVATANTAGHTKKITTAAFLLIGYCLGNFLGPFFFLSSQAPTYELGVGMMFFCVGIQVLSICGIWFVLWRRNAKRGQILGGEQSSTEGYEMGFRDMTDKENIHFRESHAFQVMPTMVFRRFDLLLFLRWGIRINESQVISIRNAELLTFLHIPQGTVHDKPVLQIPLPAHILILSRMVEHGSES</sequence>
<evidence type="ECO:0000256" key="2">
    <source>
        <dbReference type="ARBA" id="ARBA00022448"/>
    </source>
</evidence>
<dbReference type="EMBL" id="QWIO01000771">
    <property type="protein sequence ID" value="RMY85628.1"/>
    <property type="molecule type" value="Genomic_DNA"/>
</dbReference>
<dbReference type="InterPro" id="IPR020846">
    <property type="entry name" value="MFS_dom"/>
</dbReference>
<feature type="transmembrane region" description="Helical" evidence="7">
    <location>
        <begin position="448"/>
        <end position="469"/>
    </location>
</feature>
<keyword evidence="2" id="KW-0813">Transport</keyword>
<dbReference type="GO" id="GO:0016020">
    <property type="term" value="C:membrane"/>
    <property type="evidence" value="ECO:0007669"/>
    <property type="project" value="UniProtKB-SubCell"/>
</dbReference>
<comment type="similarity">
    <text evidence="6">Belongs to the major facilitator superfamily. Allantoate permease family.</text>
</comment>
<feature type="transmembrane region" description="Helical" evidence="7">
    <location>
        <begin position="222"/>
        <end position="243"/>
    </location>
</feature>
<feature type="transmembrane region" description="Helical" evidence="7">
    <location>
        <begin position="388"/>
        <end position="408"/>
    </location>
</feature>
<name>A0A3M7F9U7_HORWE</name>
<evidence type="ECO:0000256" key="7">
    <source>
        <dbReference type="SAM" id="Phobius"/>
    </source>
</evidence>
<evidence type="ECO:0000256" key="5">
    <source>
        <dbReference type="ARBA" id="ARBA00023136"/>
    </source>
</evidence>
<evidence type="ECO:0000256" key="3">
    <source>
        <dbReference type="ARBA" id="ARBA00022692"/>
    </source>
</evidence>
<keyword evidence="4 7" id="KW-1133">Transmembrane helix</keyword>
<evidence type="ECO:0000256" key="1">
    <source>
        <dbReference type="ARBA" id="ARBA00004141"/>
    </source>
</evidence>
<dbReference type="PANTHER" id="PTHR43791:SF97">
    <property type="entry name" value="ALLANTOATE TRANSPORTER, PUTATIVE (AFU_ORTHOLOGUE AFUA_1G14700)-RELATED"/>
    <property type="match status" value="1"/>
</dbReference>
<accession>A0A3M7F9U7</accession>
<feature type="transmembrane region" description="Helical" evidence="7">
    <location>
        <begin position="255"/>
        <end position="275"/>
    </location>
</feature>
<comment type="caution">
    <text evidence="9">The sequence shown here is derived from an EMBL/GenBank/DDBJ whole genome shotgun (WGS) entry which is preliminary data.</text>
</comment>
<evidence type="ECO:0000256" key="4">
    <source>
        <dbReference type="ARBA" id="ARBA00022989"/>
    </source>
</evidence>
<dbReference type="InterPro" id="IPR011701">
    <property type="entry name" value="MFS"/>
</dbReference>
<gene>
    <name evidence="9" type="ORF">D0864_07260</name>
</gene>
<keyword evidence="5 7" id="KW-0472">Membrane</keyword>
<evidence type="ECO:0000256" key="6">
    <source>
        <dbReference type="ARBA" id="ARBA00037968"/>
    </source>
</evidence>
<dbReference type="GO" id="GO:0022857">
    <property type="term" value="F:transmembrane transporter activity"/>
    <property type="evidence" value="ECO:0007669"/>
    <property type="project" value="InterPro"/>
</dbReference>
<proteinExistence type="inferred from homology"/>
<reference evidence="9 10" key="1">
    <citation type="journal article" date="2018" name="BMC Genomics">
        <title>Genomic evidence for intraspecific hybridization in a clonal and extremely halotolerant yeast.</title>
        <authorList>
            <person name="Gostincar C."/>
            <person name="Stajich J.E."/>
            <person name="Zupancic J."/>
            <person name="Zalar P."/>
            <person name="Gunde-Cimerman N."/>
        </authorList>
    </citation>
    <scope>NUCLEOTIDE SEQUENCE [LARGE SCALE GENOMIC DNA]</scope>
    <source>
        <strain evidence="9 10">EXF-10513</strain>
    </source>
</reference>
<evidence type="ECO:0000313" key="10">
    <source>
        <dbReference type="Proteomes" id="UP000269539"/>
    </source>
</evidence>
<feature type="transmembrane region" description="Helical" evidence="7">
    <location>
        <begin position="159"/>
        <end position="181"/>
    </location>
</feature>
<feature type="domain" description="Major facilitator superfamily (MFS) profile" evidence="8">
    <location>
        <begin position="96"/>
        <end position="506"/>
    </location>
</feature>
<dbReference type="Gene3D" id="1.20.1250.20">
    <property type="entry name" value="MFS general substrate transporter like domains"/>
    <property type="match status" value="2"/>
</dbReference>
<dbReference type="FunFam" id="1.20.1250.20:FF:000064">
    <property type="entry name" value="MFS allantoate transporter"/>
    <property type="match status" value="1"/>
</dbReference>
<feature type="transmembrane region" description="Helical" evidence="7">
    <location>
        <begin position="414"/>
        <end position="436"/>
    </location>
</feature>
<dbReference type="SUPFAM" id="SSF103473">
    <property type="entry name" value="MFS general substrate transporter"/>
    <property type="match status" value="1"/>
</dbReference>